<accession>A0A1I4G3S0</accession>
<sequence length="273" mass="30800">MSDDFDLNAYLRRIGYHPTPAVDVQTLRGLAVAHVAALPFENLNPWLGMPVLLSVDALERKLVQGGRGGYCFEQNGLFAAALRAIGFEVQTLIARVLWNRPEDAITAQTHMLLQITLDGESWLADVGFGALALAGALRLQPDIEQPTALEPFRLLQHGDEWVMQGCVRGAWLPLYRFDLRPHPPIDYEVANHYVSTHPQSHFVNLLIVDRTASDRRLSLCDREFTVRRLGAEPERRTLRSVAELRHVLESEFLLRLPDEDALDRRLEALPEGD</sequence>
<dbReference type="Proteomes" id="UP000198725">
    <property type="component" value="Unassembled WGS sequence"/>
</dbReference>
<reference evidence="4" key="1">
    <citation type="submission" date="2016-10" db="EMBL/GenBank/DDBJ databases">
        <authorList>
            <person name="Varghese N."/>
            <person name="Submissions S."/>
        </authorList>
    </citation>
    <scope>NUCLEOTIDE SEQUENCE [LARGE SCALE GENOMIC DNA]</scope>
    <source>
        <strain evidence="4">MO64</strain>
    </source>
</reference>
<dbReference type="GO" id="GO:0016407">
    <property type="term" value="F:acetyltransferase activity"/>
    <property type="evidence" value="ECO:0007669"/>
    <property type="project" value="InterPro"/>
</dbReference>
<comment type="similarity">
    <text evidence="1 2">Belongs to the arylamine N-acetyltransferase family.</text>
</comment>
<dbReference type="RefSeq" id="WP_092705207.1">
    <property type="nucleotide sequence ID" value="NZ_FOSR01000021.1"/>
</dbReference>
<evidence type="ECO:0000313" key="3">
    <source>
        <dbReference type="EMBL" id="SFL24725.1"/>
    </source>
</evidence>
<keyword evidence="3" id="KW-0808">Transferase</keyword>
<dbReference type="Gene3D" id="3.30.2140.10">
    <property type="entry name" value="Arylamine N-acetyltransferase"/>
    <property type="match status" value="1"/>
</dbReference>
<keyword evidence="4" id="KW-1185">Reference proteome</keyword>
<protein>
    <submittedName>
        <fullName evidence="3">N-hydroxyarylamine O-acetyltransferase</fullName>
    </submittedName>
</protein>
<evidence type="ECO:0000313" key="4">
    <source>
        <dbReference type="Proteomes" id="UP000198725"/>
    </source>
</evidence>
<proteinExistence type="inferred from homology"/>
<name>A0A1I4G3S0_9GAMM</name>
<gene>
    <name evidence="3" type="ORF">SAMN05192579_12142</name>
</gene>
<organism evidence="3 4">
    <name type="scientific">Rhodanobacter glycinis</name>
    <dbReference type="NCBI Taxonomy" id="582702"/>
    <lineage>
        <taxon>Bacteria</taxon>
        <taxon>Pseudomonadati</taxon>
        <taxon>Pseudomonadota</taxon>
        <taxon>Gammaproteobacteria</taxon>
        <taxon>Lysobacterales</taxon>
        <taxon>Rhodanobacteraceae</taxon>
        <taxon>Rhodanobacter</taxon>
    </lineage>
</organism>
<dbReference type="Gene3D" id="2.40.128.150">
    <property type="entry name" value="Cysteine proteinases"/>
    <property type="match status" value="1"/>
</dbReference>
<dbReference type="EMBL" id="FOSR01000021">
    <property type="protein sequence ID" value="SFL24725.1"/>
    <property type="molecule type" value="Genomic_DNA"/>
</dbReference>
<dbReference type="PANTHER" id="PTHR11786">
    <property type="entry name" value="N-HYDROXYARYLAMINE O-ACETYLTRANSFERASE"/>
    <property type="match status" value="1"/>
</dbReference>
<evidence type="ECO:0000256" key="1">
    <source>
        <dbReference type="ARBA" id="ARBA00006547"/>
    </source>
</evidence>
<evidence type="ECO:0000256" key="2">
    <source>
        <dbReference type="RuleBase" id="RU003452"/>
    </source>
</evidence>
<dbReference type="InterPro" id="IPR038765">
    <property type="entry name" value="Papain-like_cys_pep_sf"/>
</dbReference>
<dbReference type="Pfam" id="PF00797">
    <property type="entry name" value="Acetyltransf_2"/>
    <property type="match status" value="1"/>
</dbReference>
<dbReference type="AlphaFoldDB" id="A0A1I4G3S0"/>
<dbReference type="PANTHER" id="PTHR11786:SF0">
    <property type="entry name" value="ARYLAMINE N-ACETYLTRANSFERASE 4-RELATED"/>
    <property type="match status" value="1"/>
</dbReference>
<dbReference type="SUPFAM" id="SSF54001">
    <property type="entry name" value="Cysteine proteinases"/>
    <property type="match status" value="1"/>
</dbReference>
<dbReference type="InterPro" id="IPR001447">
    <property type="entry name" value="Arylamine_N-AcTrfase"/>
</dbReference>
<dbReference type="PRINTS" id="PR01543">
    <property type="entry name" value="ANATRNSFRASE"/>
</dbReference>